<keyword evidence="1" id="KW-1133">Transmembrane helix</keyword>
<sequence length="218" mass="23551">MNLLFATDVLVPDGDEARERAQDELSRAEYQAATPTWFDRLAADVAEWFFGLFRGDGAGAVAPVAVTIIVIIIVAALLVALAIWGRPRASRSVRRRAELLGEQDDRTAAQLRAEAERRAKAHDWDGAVVLRFRALARSLIERDVIEPAPGATAQAIAREASVAFPGFGDRLHSAATAFDAVRYLDRPSDATAYRVLAETDDDVRATTPTDAATPAVPA</sequence>
<name>A0A939DWW1_9MICO</name>
<feature type="transmembrane region" description="Helical" evidence="1">
    <location>
        <begin position="60"/>
        <end position="85"/>
    </location>
</feature>
<protein>
    <submittedName>
        <fullName evidence="3">DUF4129 domain-containing protein</fullName>
    </submittedName>
</protein>
<feature type="domain" description="Protein-glutamine gamma-glutamyltransferase-like C-terminal" evidence="2">
    <location>
        <begin position="131"/>
        <end position="198"/>
    </location>
</feature>
<dbReference type="EMBL" id="JAEMWU010000001">
    <property type="protein sequence ID" value="MBN8205727.1"/>
    <property type="molecule type" value="Genomic_DNA"/>
</dbReference>
<accession>A0A939DWW1</accession>
<reference evidence="3" key="1">
    <citation type="submission" date="2020-12" db="EMBL/GenBank/DDBJ databases">
        <title>PHA producing bacteria isolated from mangrove.</title>
        <authorList>
            <person name="Zheng W."/>
            <person name="Yu S."/>
            <person name="Huang Y."/>
        </authorList>
    </citation>
    <scope>NUCLEOTIDE SEQUENCE</scope>
    <source>
        <strain evidence="3">GN8-5</strain>
    </source>
</reference>
<keyword evidence="1" id="KW-0472">Membrane</keyword>
<evidence type="ECO:0000313" key="4">
    <source>
        <dbReference type="Proteomes" id="UP000664385"/>
    </source>
</evidence>
<keyword evidence="1" id="KW-0812">Transmembrane</keyword>
<dbReference type="RefSeq" id="WP_179411278.1">
    <property type="nucleotide sequence ID" value="NZ_JAEMWU010000001.1"/>
</dbReference>
<proteinExistence type="predicted"/>
<evidence type="ECO:0000313" key="3">
    <source>
        <dbReference type="EMBL" id="MBN8205727.1"/>
    </source>
</evidence>
<evidence type="ECO:0000256" key="1">
    <source>
        <dbReference type="SAM" id="Phobius"/>
    </source>
</evidence>
<organism evidence="3 4">
    <name type="scientific">Microbacterium esteraromaticum</name>
    <dbReference type="NCBI Taxonomy" id="57043"/>
    <lineage>
        <taxon>Bacteria</taxon>
        <taxon>Bacillati</taxon>
        <taxon>Actinomycetota</taxon>
        <taxon>Actinomycetes</taxon>
        <taxon>Micrococcales</taxon>
        <taxon>Microbacteriaceae</taxon>
        <taxon>Microbacterium</taxon>
    </lineage>
</organism>
<gene>
    <name evidence="3" type="ORF">JF543_07105</name>
</gene>
<dbReference type="AlphaFoldDB" id="A0A939DWW1"/>
<dbReference type="InterPro" id="IPR025403">
    <property type="entry name" value="TgpA-like_C"/>
</dbReference>
<comment type="caution">
    <text evidence="3">The sequence shown here is derived from an EMBL/GenBank/DDBJ whole genome shotgun (WGS) entry which is preliminary data.</text>
</comment>
<evidence type="ECO:0000259" key="2">
    <source>
        <dbReference type="Pfam" id="PF13559"/>
    </source>
</evidence>
<dbReference type="Proteomes" id="UP000664385">
    <property type="component" value="Unassembled WGS sequence"/>
</dbReference>
<dbReference type="Pfam" id="PF13559">
    <property type="entry name" value="DUF4129"/>
    <property type="match status" value="1"/>
</dbReference>